<evidence type="ECO:0000259" key="5">
    <source>
        <dbReference type="PROSITE" id="PS01031"/>
    </source>
</evidence>
<accession>A0A067D7K7</accession>
<dbReference type="SUPFAM" id="SSF49764">
    <property type="entry name" value="HSP20-like chaperones"/>
    <property type="match status" value="1"/>
</dbReference>
<protein>
    <recommendedName>
        <fullName evidence="5">SHSP domain-containing protein</fullName>
    </recommendedName>
</protein>
<dbReference type="PANTHER" id="PTHR46733">
    <property type="entry name" value="26.5 KDA HEAT SHOCK PROTEIN, MITOCHONDRIAL"/>
    <property type="match status" value="1"/>
</dbReference>
<feature type="domain" description="SHSP" evidence="5">
    <location>
        <begin position="112"/>
        <end position="229"/>
    </location>
</feature>
<name>A0A067D7K7_CITSI</name>
<reference evidence="6 7" key="1">
    <citation type="submission" date="2014-04" db="EMBL/GenBank/DDBJ databases">
        <authorList>
            <consortium name="International Citrus Genome Consortium"/>
            <person name="Gmitter F."/>
            <person name="Chen C."/>
            <person name="Farmerie W."/>
            <person name="Harkins T."/>
            <person name="Desany B."/>
            <person name="Mohiuddin M."/>
            <person name="Kodira C."/>
            <person name="Borodovsky M."/>
            <person name="Lomsadze A."/>
            <person name="Burns P."/>
            <person name="Jenkins J."/>
            <person name="Prochnik S."/>
            <person name="Shu S."/>
            <person name="Chapman J."/>
            <person name="Pitluck S."/>
            <person name="Schmutz J."/>
            <person name="Rokhsar D."/>
        </authorList>
    </citation>
    <scope>NUCLEOTIDE SEQUENCE</scope>
</reference>
<dbReference type="InterPro" id="IPR044587">
    <property type="entry name" value="HSP21-like"/>
</dbReference>
<comment type="similarity">
    <text evidence="2 3">Belongs to the small heat shock protein (HSP20) family.</text>
</comment>
<proteinExistence type="inferred from homology"/>
<evidence type="ECO:0000256" key="1">
    <source>
        <dbReference type="ARBA" id="ARBA00023016"/>
    </source>
</evidence>
<dbReference type="CDD" id="cd06464">
    <property type="entry name" value="ACD_sHsps-like"/>
    <property type="match status" value="1"/>
</dbReference>
<feature type="region of interest" description="Disordered" evidence="4">
    <location>
        <begin position="160"/>
        <end position="180"/>
    </location>
</feature>
<evidence type="ECO:0000256" key="2">
    <source>
        <dbReference type="PROSITE-ProRule" id="PRU00285"/>
    </source>
</evidence>
<dbReference type="Gene3D" id="2.60.40.790">
    <property type="match status" value="1"/>
</dbReference>
<dbReference type="InterPro" id="IPR002068">
    <property type="entry name" value="A-crystallin/Hsp20_dom"/>
</dbReference>
<gene>
    <name evidence="6" type="ORF">CISIN_1g027048mg</name>
</gene>
<keyword evidence="1" id="KW-0346">Stress response</keyword>
<dbReference type="AlphaFoldDB" id="A0A067D7K7"/>
<dbReference type="PANTHER" id="PTHR46733:SF2">
    <property type="entry name" value="25.3 KDA HEAT SHOCK PROTEIN, CHLOROPLASTIC-LIKE"/>
    <property type="match status" value="1"/>
</dbReference>
<keyword evidence="7" id="KW-1185">Reference proteome</keyword>
<evidence type="ECO:0000256" key="4">
    <source>
        <dbReference type="SAM" id="MobiDB-lite"/>
    </source>
</evidence>
<dbReference type="PROSITE" id="PS01031">
    <property type="entry name" value="SHSP"/>
    <property type="match status" value="1"/>
</dbReference>
<dbReference type="EMBL" id="KK790376">
    <property type="protein sequence ID" value="KDO37535.1"/>
    <property type="molecule type" value="Genomic_DNA"/>
</dbReference>
<dbReference type="Pfam" id="PF00011">
    <property type="entry name" value="HSP20"/>
    <property type="match status" value="1"/>
</dbReference>
<dbReference type="InterPro" id="IPR008978">
    <property type="entry name" value="HSP20-like_chaperone"/>
</dbReference>
<organism evidence="6 7">
    <name type="scientific">Citrus sinensis</name>
    <name type="common">Sweet orange</name>
    <name type="synonym">Citrus aurantium var. sinensis</name>
    <dbReference type="NCBI Taxonomy" id="2711"/>
    <lineage>
        <taxon>Eukaryota</taxon>
        <taxon>Viridiplantae</taxon>
        <taxon>Streptophyta</taxon>
        <taxon>Embryophyta</taxon>
        <taxon>Tracheophyta</taxon>
        <taxon>Spermatophyta</taxon>
        <taxon>Magnoliopsida</taxon>
        <taxon>eudicotyledons</taxon>
        <taxon>Gunneridae</taxon>
        <taxon>Pentapetalae</taxon>
        <taxon>rosids</taxon>
        <taxon>malvids</taxon>
        <taxon>Sapindales</taxon>
        <taxon>Rutaceae</taxon>
        <taxon>Aurantioideae</taxon>
        <taxon>Citrus</taxon>
    </lineage>
</organism>
<evidence type="ECO:0000313" key="7">
    <source>
        <dbReference type="Proteomes" id="UP000027120"/>
    </source>
</evidence>
<feature type="region of interest" description="Disordered" evidence="4">
    <location>
        <begin position="48"/>
        <end position="70"/>
    </location>
</feature>
<dbReference type="GO" id="GO:0009408">
    <property type="term" value="P:response to heat"/>
    <property type="evidence" value="ECO:0007669"/>
    <property type="project" value="InterPro"/>
</dbReference>
<dbReference type="STRING" id="2711.A0A067D7K7"/>
<dbReference type="Proteomes" id="UP000027120">
    <property type="component" value="Unassembled WGS sequence"/>
</dbReference>
<evidence type="ECO:0000313" key="6">
    <source>
        <dbReference type="EMBL" id="KDO37535.1"/>
    </source>
</evidence>
<sequence length="229" mass="25883">MASYLGICTPCASERITGFPSYRSPPLLRNRDFCGRIKAVADNRGSLDHLQRSSLNQSQPKKRAAPVSSPGIWDSFPAARTVQQMMETMERIMEDPFAYGVTWPSQQERVRSGYRRGRTPWAIRETENDYKIRFDVPGMNRNDVKVRVEESMLVIKAEKAQRNEASTDGSTVGEEEEWPTNGYGSYNTRIALPDNIEFEKIKAEVKDGVLYITIPKASSTAKIVDINVQ</sequence>
<evidence type="ECO:0000256" key="3">
    <source>
        <dbReference type="RuleBase" id="RU003616"/>
    </source>
</evidence>